<evidence type="ECO:0000313" key="1">
    <source>
        <dbReference type="EMBL" id="EFA10474.1"/>
    </source>
</evidence>
<name>D6WZT2_TRICA</name>
<reference evidence="1 2" key="1">
    <citation type="journal article" date="2008" name="Nature">
        <title>The genome of the model beetle and pest Tribolium castaneum.</title>
        <authorList>
            <consortium name="Tribolium Genome Sequencing Consortium"/>
            <person name="Richards S."/>
            <person name="Gibbs R.A."/>
            <person name="Weinstock G.M."/>
            <person name="Brown S.J."/>
            <person name="Denell R."/>
            <person name="Beeman R.W."/>
            <person name="Gibbs R."/>
            <person name="Beeman R.W."/>
            <person name="Brown S.J."/>
            <person name="Bucher G."/>
            <person name="Friedrich M."/>
            <person name="Grimmelikhuijzen C.J."/>
            <person name="Klingler M."/>
            <person name="Lorenzen M."/>
            <person name="Richards S."/>
            <person name="Roth S."/>
            <person name="Schroder R."/>
            <person name="Tautz D."/>
            <person name="Zdobnov E.M."/>
            <person name="Muzny D."/>
            <person name="Gibbs R.A."/>
            <person name="Weinstock G.M."/>
            <person name="Attaway T."/>
            <person name="Bell S."/>
            <person name="Buhay C.J."/>
            <person name="Chandrabose M.N."/>
            <person name="Chavez D."/>
            <person name="Clerk-Blankenburg K.P."/>
            <person name="Cree A."/>
            <person name="Dao M."/>
            <person name="Davis C."/>
            <person name="Chacko J."/>
            <person name="Dinh H."/>
            <person name="Dugan-Rocha S."/>
            <person name="Fowler G."/>
            <person name="Garner T.T."/>
            <person name="Garnes J."/>
            <person name="Gnirke A."/>
            <person name="Hawes A."/>
            <person name="Hernandez J."/>
            <person name="Hines S."/>
            <person name="Holder M."/>
            <person name="Hume J."/>
            <person name="Jhangiani S.N."/>
            <person name="Joshi V."/>
            <person name="Khan Z.M."/>
            <person name="Jackson L."/>
            <person name="Kovar C."/>
            <person name="Kowis A."/>
            <person name="Lee S."/>
            <person name="Lewis L.R."/>
            <person name="Margolis J."/>
            <person name="Morgan M."/>
            <person name="Nazareth L.V."/>
            <person name="Nguyen N."/>
            <person name="Okwuonu G."/>
            <person name="Parker D."/>
            <person name="Richards S."/>
            <person name="Ruiz S.J."/>
            <person name="Santibanez J."/>
            <person name="Savard J."/>
            <person name="Scherer S.E."/>
            <person name="Schneider B."/>
            <person name="Sodergren E."/>
            <person name="Tautz D."/>
            <person name="Vattahil S."/>
            <person name="Villasana D."/>
            <person name="White C.S."/>
            <person name="Wright R."/>
            <person name="Park Y."/>
            <person name="Beeman R.W."/>
            <person name="Lord J."/>
            <person name="Oppert B."/>
            <person name="Lorenzen M."/>
            <person name="Brown S."/>
            <person name="Wang L."/>
            <person name="Savard J."/>
            <person name="Tautz D."/>
            <person name="Richards S."/>
            <person name="Weinstock G."/>
            <person name="Gibbs R.A."/>
            <person name="Liu Y."/>
            <person name="Worley K."/>
            <person name="Weinstock G."/>
            <person name="Elsik C.G."/>
            <person name="Reese J.T."/>
            <person name="Elhaik E."/>
            <person name="Landan G."/>
            <person name="Graur D."/>
            <person name="Arensburger P."/>
            <person name="Atkinson P."/>
            <person name="Beeman R.W."/>
            <person name="Beidler J."/>
            <person name="Brown S.J."/>
            <person name="Demuth J.P."/>
            <person name="Drury D.W."/>
            <person name="Du Y.Z."/>
            <person name="Fujiwara H."/>
            <person name="Lorenzen M."/>
            <person name="Maselli V."/>
            <person name="Osanai M."/>
            <person name="Park Y."/>
            <person name="Robertson H.M."/>
            <person name="Tu Z."/>
            <person name="Wang J.J."/>
            <person name="Wang S."/>
            <person name="Richards S."/>
            <person name="Song H."/>
            <person name="Zhang L."/>
            <person name="Sodergren E."/>
            <person name="Werner D."/>
            <person name="Stanke M."/>
            <person name="Morgenstern B."/>
            <person name="Solovyev V."/>
            <person name="Kosarev P."/>
            <person name="Brown G."/>
            <person name="Chen H.C."/>
            <person name="Ermolaeva O."/>
            <person name="Hlavina W."/>
            <person name="Kapustin Y."/>
            <person name="Kiryutin B."/>
            <person name="Kitts P."/>
            <person name="Maglott D."/>
            <person name="Pruitt K."/>
            <person name="Sapojnikov V."/>
            <person name="Souvorov A."/>
            <person name="Mackey A.J."/>
            <person name="Waterhouse R.M."/>
            <person name="Wyder S."/>
            <person name="Zdobnov E.M."/>
            <person name="Zdobnov E.M."/>
            <person name="Wyder S."/>
            <person name="Kriventseva E.V."/>
            <person name="Kadowaki T."/>
            <person name="Bork P."/>
            <person name="Aranda M."/>
            <person name="Bao R."/>
            <person name="Beermann A."/>
            <person name="Berns N."/>
            <person name="Bolognesi R."/>
            <person name="Bonneton F."/>
            <person name="Bopp D."/>
            <person name="Brown S.J."/>
            <person name="Bucher G."/>
            <person name="Butts T."/>
            <person name="Chaumot A."/>
            <person name="Denell R.E."/>
            <person name="Ferrier D.E."/>
            <person name="Friedrich M."/>
            <person name="Gordon C.M."/>
            <person name="Jindra M."/>
            <person name="Klingler M."/>
            <person name="Lan Q."/>
            <person name="Lattorff H.M."/>
            <person name="Laudet V."/>
            <person name="von Levetsow C."/>
            <person name="Liu Z."/>
            <person name="Lutz R."/>
            <person name="Lynch J.A."/>
            <person name="da Fonseca R.N."/>
            <person name="Posnien N."/>
            <person name="Reuter R."/>
            <person name="Roth S."/>
            <person name="Savard J."/>
            <person name="Schinko J.B."/>
            <person name="Schmitt C."/>
            <person name="Schoppmeier M."/>
            <person name="Schroder R."/>
            <person name="Shippy T.D."/>
            <person name="Simonnet F."/>
            <person name="Marques-Souza H."/>
            <person name="Tautz D."/>
            <person name="Tomoyasu Y."/>
            <person name="Trauner J."/>
            <person name="Van der Zee M."/>
            <person name="Vervoort M."/>
            <person name="Wittkopp N."/>
            <person name="Wimmer E.A."/>
            <person name="Yang X."/>
            <person name="Jones A.K."/>
            <person name="Sattelle D.B."/>
            <person name="Ebert P.R."/>
            <person name="Nelson D."/>
            <person name="Scott J.G."/>
            <person name="Beeman R.W."/>
            <person name="Muthukrishnan S."/>
            <person name="Kramer K.J."/>
            <person name="Arakane Y."/>
            <person name="Beeman R.W."/>
            <person name="Zhu Q."/>
            <person name="Hogenkamp D."/>
            <person name="Dixit R."/>
            <person name="Oppert B."/>
            <person name="Jiang H."/>
            <person name="Zou Z."/>
            <person name="Marshall J."/>
            <person name="Elpidina E."/>
            <person name="Vinokurov K."/>
            <person name="Oppert C."/>
            <person name="Zou Z."/>
            <person name="Evans J."/>
            <person name="Lu Z."/>
            <person name="Zhao P."/>
            <person name="Sumathipala N."/>
            <person name="Altincicek B."/>
            <person name="Vilcinskas A."/>
            <person name="Williams M."/>
            <person name="Hultmark D."/>
            <person name="Hetru C."/>
            <person name="Jiang H."/>
            <person name="Grimmelikhuijzen C.J."/>
            <person name="Hauser F."/>
            <person name="Cazzamali G."/>
            <person name="Williamson M."/>
            <person name="Park Y."/>
            <person name="Li B."/>
            <person name="Tanaka Y."/>
            <person name="Predel R."/>
            <person name="Neupert S."/>
            <person name="Schachtner J."/>
            <person name="Verleyen P."/>
            <person name="Raible F."/>
            <person name="Bork P."/>
            <person name="Friedrich M."/>
            <person name="Walden K.K."/>
            <person name="Robertson H.M."/>
            <person name="Angeli S."/>
            <person name="Foret S."/>
            <person name="Bucher G."/>
            <person name="Schuetz S."/>
            <person name="Maleszka R."/>
            <person name="Wimmer E.A."/>
            <person name="Beeman R.W."/>
            <person name="Lorenzen M."/>
            <person name="Tomoyasu Y."/>
            <person name="Miller S.C."/>
            <person name="Grossmann D."/>
            <person name="Bucher G."/>
        </authorList>
    </citation>
    <scope>NUCLEOTIDE SEQUENCE [LARGE SCALE GENOMIC DNA]</scope>
    <source>
        <strain evidence="1 2">Georgia GA2</strain>
    </source>
</reference>
<proteinExistence type="predicted"/>
<dbReference type="PhylomeDB" id="D6WZT2"/>
<dbReference type="AlphaFoldDB" id="D6WZT2"/>
<reference evidence="1 2" key="2">
    <citation type="journal article" date="2010" name="Nucleic Acids Res.">
        <title>BeetleBase in 2010: revisions to provide comprehensive genomic information for Tribolium castaneum.</title>
        <authorList>
            <person name="Kim H.S."/>
            <person name="Murphy T."/>
            <person name="Xia J."/>
            <person name="Caragea D."/>
            <person name="Park Y."/>
            <person name="Beeman R.W."/>
            <person name="Lorenzen M.D."/>
            <person name="Butcher S."/>
            <person name="Manak J.R."/>
            <person name="Brown S.J."/>
        </authorList>
    </citation>
    <scope>GENOME REANNOTATION</scope>
    <source>
        <strain evidence="1 2">Georgia GA2</strain>
    </source>
</reference>
<gene>
    <name evidence="1" type="primary">GLEAN_12720</name>
    <name evidence="1" type="ORF">TcasGA2_TC012720</name>
</gene>
<organism evidence="1 2">
    <name type="scientific">Tribolium castaneum</name>
    <name type="common">Red flour beetle</name>
    <dbReference type="NCBI Taxonomy" id="7070"/>
    <lineage>
        <taxon>Eukaryota</taxon>
        <taxon>Metazoa</taxon>
        <taxon>Ecdysozoa</taxon>
        <taxon>Arthropoda</taxon>
        <taxon>Hexapoda</taxon>
        <taxon>Insecta</taxon>
        <taxon>Pterygota</taxon>
        <taxon>Neoptera</taxon>
        <taxon>Endopterygota</taxon>
        <taxon>Coleoptera</taxon>
        <taxon>Polyphaga</taxon>
        <taxon>Cucujiformia</taxon>
        <taxon>Tenebrionidae</taxon>
        <taxon>Tenebrionidae incertae sedis</taxon>
        <taxon>Tribolium</taxon>
    </lineage>
</organism>
<keyword evidence="2" id="KW-1185">Reference proteome</keyword>
<protein>
    <submittedName>
        <fullName evidence="1">Uncharacterized protein</fullName>
    </submittedName>
</protein>
<dbReference type="EMBL" id="KQ971372">
    <property type="protein sequence ID" value="EFA10474.1"/>
    <property type="molecule type" value="Genomic_DNA"/>
</dbReference>
<dbReference type="Proteomes" id="UP000007266">
    <property type="component" value="Linkage group 9"/>
</dbReference>
<sequence>MATTPLSYCARPQQYLFRFNRAEKRRINDVITTRKGRKNRARRRPYSRNLSQIALLTWKWKFNEKDEISSESRNCRGHAVWYASERRHDDLLQKLNRDTYKTGAFHCELYDTATVDAEVDKIVGGQFVTYKELF</sequence>
<accession>D6WZT2</accession>
<dbReference type="InParanoid" id="D6WZT2"/>
<dbReference type="HOGENOM" id="CLU_1898915_0_0_1"/>
<evidence type="ECO:0000313" key="2">
    <source>
        <dbReference type="Proteomes" id="UP000007266"/>
    </source>
</evidence>